<name>A0A3M7MDA3_9PLEO</name>
<keyword evidence="2" id="KW-0119">Carbohydrate metabolism</keyword>
<protein>
    <submittedName>
        <fullName evidence="3">Glycoside hydrolase family 12</fullName>
    </submittedName>
</protein>
<evidence type="ECO:0000313" key="4">
    <source>
        <dbReference type="Proteomes" id="UP000265663"/>
    </source>
</evidence>
<dbReference type="PANTHER" id="PTHR34002:SF10">
    <property type="entry name" value="PUTATIVE-RELATED"/>
    <property type="match status" value="1"/>
</dbReference>
<keyword evidence="2" id="KW-0326">Glycosidase</keyword>
<dbReference type="SUPFAM" id="SSF49899">
    <property type="entry name" value="Concanavalin A-like lectins/glucanases"/>
    <property type="match status" value="1"/>
</dbReference>
<evidence type="ECO:0000256" key="2">
    <source>
        <dbReference type="RuleBase" id="RU361163"/>
    </source>
</evidence>
<reference evidence="3 4" key="1">
    <citation type="journal article" date="2014" name="PLoS ONE">
        <title>De novo Genome Assembly of the Fungal Plant Pathogen Pyrenophora semeniperda.</title>
        <authorList>
            <person name="Soliai M.M."/>
            <person name="Meyer S.E."/>
            <person name="Udall J.A."/>
            <person name="Elzinga D.E."/>
            <person name="Hermansen R.A."/>
            <person name="Bodily P.M."/>
            <person name="Hart A.A."/>
            <person name="Coleman C.E."/>
        </authorList>
    </citation>
    <scope>NUCLEOTIDE SEQUENCE [LARGE SCALE GENOMIC DNA]</scope>
    <source>
        <strain evidence="3 4">CCB06</strain>
        <tissue evidence="3">Mycelium</tissue>
    </source>
</reference>
<dbReference type="Pfam" id="PF01670">
    <property type="entry name" value="Glyco_hydro_12"/>
    <property type="match status" value="1"/>
</dbReference>
<sequence length="261" mass="29036">MEYLRVSHNHQHCTSSTIQQSPTMKAASFILAAISVVSAQDTTLCKLYGYYSSNGYEILNNLWGKDAATAGSQCTFVDSVSDMGTKWHSNWTWSGGENNVKSYVYSGRLITKKPVSQYTNLQTEASWAYDTNNIRCNVAYDLFTAQDVNHTTSSGDYELMIWLARYNVYPIGTSQGMVTVGGRTWELYYGLNGSMKVYTFITSTGPISNFTSDLKDFFTYLTNSKNYPASTQNLITYQFGSEAFTGGPATFTVNKWSANAS</sequence>
<evidence type="ECO:0000256" key="1">
    <source>
        <dbReference type="ARBA" id="ARBA00005519"/>
    </source>
</evidence>
<proteinExistence type="inferred from homology"/>
<accession>A0A3M7MDA3</accession>
<keyword evidence="4" id="KW-1185">Reference proteome</keyword>
<keyword evidence="2 3" id="KW-0378">Hydrolase</keyword>
<dbReference type="Gene3D" id="2.60.120.180">
    <property type="match status" value="1"/>
</dbReference>
<gene>
    <name evidence="3" type="ORF">GMOD_00007412</name>
</gene>
<evidence type="ECO:0000313" key="3">
    <source>
        <dbReference type="EMBL" id="RMZ72428.1"/>
    </source>
</evidence>
<dbReference type="EMBL" id="KE747833">
    <property type="protein sequence ID" value="RMZ72428.1"/>
    <property type="molecule type" value="Genomic_DNA"/>
</dbReference>
<organism evidence="3 4">
    <name type="scientific">Pyrenophora seminiperda CCB06</name>
    <dbReference type="NCBI Taxonomy" id="1302712"/>
    <lineage>
        <taxon>Eukaryota</taxon>
        <taxon>Fungi</taxon>
        <taxon>Dikarya</taxon>
        <taxon>Ascomycota</taxon>
        <taxon>Pezizomycotina</taxon>
        <taxon>Dothideomycetes</taxon>
        <taxon>Pleosporomycetidae</taxon>
        <taxon>Pleosporales</taxon>
        <taxon>Pleosporineae</taxon>
        <taxon>Pleosporaceae</taxon>
        <taxon>Pyrenophora</taxon>
    </lineage>
</organism>
<dbReference type="GO" id="GO:0008810">
    <property type="term" value="F:cellulase activity"/>
    <property type="evidence" value="ECO:0007669"/>
    <property type="project" value="InterPro"/>
</dbReference>
<dbReference type="InterPro" id="IPR013320">
    <property type="entry name" value="ConA-like_dom_sf"/>
</dbReference>
<dbReference type="InterPro" id="IPR002594">
    <property type="entry name" value="GH12"/>
</dbReference>
<dbReference type="GO" id="GO:0000272">
    <property type="term" value="P:polysaccharide catabolic process"/>
    <property type="evidence" value="ECO:0007669"/>
    <property type="project" value="UniProtKB-KW"/>
</dbReference>
<dbReference type="AlphaFoldDB" id="A0A3M7MDA3"/>
<dbReference type="Proteomes" id="UP000265663">
    <property type="component" value="Unassembled WGS sequence"/>
</dbReference>
<dbReference type="InterPro" id="IPR013319">
    <property type="entry name" value="GH11/12"/>
</dbReference>
<keyword evidence="2" id="KW-0624">Polysaccharide degradation</keyword>
<dbReference type="OrthoDB" id="89349at2759"/>
<comment type="similarity">
    <text evidence="1 2">Belongs to the glycosyl hydrolase 12 (cellulase H) family.</text>
</comment>
<dbReference type="PANTHER" id="PTHR34002">
    <property type="entry name" value="BLR1656 PROTEIN"/>
    <property type="match status" value="1"/>
</dbReference>